<feature type="transmembrane region" description="Helical" evidence="2">
    <location>
        <begin position="188"/>
        <end position="209"/>
    </location>
</feature>
<keyword evidence="2" id="KW-1133">Transmembrane helix</keyword>
<evidence type="ECO:0000256" key="1">
    <source>
        <dbReference type="SAM" id="MobiDB-lite"/>
    </source>
</evidence>
<dbReference type="EMBL" id="ML986486">
    <property type="protein sequence ID" value="KAF2279255.1"/>
    <property type="molecule type" value="Genomic_DNA"/>
</dbReference>
<feature type="compositionally biased region" description="Low complexity" evidence="1">
    <location>
        <begin position="81"/>
        <end position="109"/>
    </location>
</feature>
<keyword evidence="4" id="KW-1185">Reference proteome</keyword>
<gene>
    <name evidence="3" type="ORF">EI97DRAFT_439636</name>
</gene>
<feature type="compositionally biased region" description="Basic and acidic residues" evidence="1">
    <location>
        <begin position="352"/>
        <end position="372"/>
    </location>
</feature>
<accession>A0A6A6JSL4</accession>
<feature type="compositionally biased region" description="Low complexity" evidence="1">
    <location>
        <begin position="37"/>
        <end position="57"/>
    </location>
</feature>
<dbReference type="Proteomes" id="UP000800097">
    <property type="component" value="Unassembled WGS sequence"/>
</dbReference>
<keyword evidence="2" id="KW-0472">Membrane</keyword>
<feature type="region of interest" description="Disordered" evidence="1">
    <location>
        <begin position="1"/>
        <end position="180"/>
    </location>
</feature>
<feature type="compositionally biased region" description="Basic and acidic residues" evidence="1">
    <location>
        <begin position="216"/>
        <end position="225"/>
    </location>
</feature>
<protein>
    <submittedName>
        <fullName evidence="3">Uncharacterized protein</fullName>
    </submittedName>
</protein>
<feature type="compositionally biased region" description="Low complexity" evidence="1">
    <location>
        <begin position="123"/>
        <end position="155"/>
    </location>
</feature>
<feature type="region of interest" description="Disordered" evidence="1">
    <location>
        <begin position="215"/>
        <end position="236"/>
    </location>
</feature>
<keyword evidence="2" id="KW-0812">Transmembrane</keyword>
<organism evidence="3 4">
    <name type="scientific">Westerdykella ornata</name>
    <dbReference type="NCBI Taxonomy" id="318751"/>
    <lineage>
        <taxon>Eukaryota</taxon>
        <taxon>Fungi</taxon>
        <taxon>Dikarya</taxon>
        <taxon>Ascomycota</taxon>
        <taxon>Pezizomycotina</taxon>
        <taxon>Dothideomycetes</taxon>
        <taxon>Pleosporomycetidae</taxon>
        <taxon>Pleosporales</taxon>
        <taxon>Sporormiaceae</taxon>
        <taxon>Westerdykella</taxon>
    </lineage>
</organism>
<evidence type="ECO:0000313" key="3">
    <source>
        <dbReference type="EMBL" id="KAF2279255.1"/>
    </source>
</evidence>
<feature type="compositionally biased region" description="Basic and acidic residues" evidence="1">
    <location>
        <begin position="321"/>
        <end position="334"/>
    </location>
</feature>
<feature type="compositionally biased region" description="Basic and acidic residues" evidence="1">
    <location>
        <begin position="67"/>
        <end position="80"/>
    </location>
</feature>
<reference evidence="3" key="1">
    <citation type="journal article" date="2020" name="Stud. Mycol.">
        <title>101 Dothideomycetes genomes: a test case for predicting lifestyles and emergence of pathogens.</title>
        <authorList>
            <person name="Haridas S."/>
            <person name="Albert R."/>
            <person name="Binder M."/>
            <person name="Bloem J."/>
            <person name="Labutti K."/>
            <person name="Salamov A."/>
            <person name="Andreopoulos B."/>
            <person name="Baker S."/>
            <person name="Barry K."/>
            <person name="Bills G."/>
            <person name="Bluhm B."/>
            <person name="Cannon C."/>
            <person name="Castanera R."/>
            <person name="Culley D."/>
            <person name="Daum C."/>
            <person name="Ezra D."/>
            <person name="Gonzalez J."/>
            <person name="Henrissat B."/>
            <person name="Kuo A."/>
            <person name="Liang C."/>
            <person name="Lipzen A."/>
            <person name="Lutzoni F."/>
            <person name="Magnuson J."/>
            <person name="Mondo S."/>
            <person name="Nolan M."/>
            <person name="Ohm R."/>
            <person name="Pangilinan J."/>
            <person name="Park H.-J."/>
            <person name="Ramirez L."/>
            <person name="Alfaro M."/>
            <person name="Sun H."/>
            <person name="Tritt A."/>
            <person name="Yoshinaga Y."/>
            <person name="Zwiers L.-H."/>
            <person name="Turgeon B."/>
            <person name="Goodwin S."/>
            <person name="Spatafora J."/>
            <person name="Crous P."/>
            <person name="Grigoriev I."/>
        </authorList>
    </citation>
    <scope>NUCLEOTIDE SEQUENCE</scope>
    <source>
        <strain evidence="3">CBS 379.55</strain>
    </source>
</reference>
<sequence length="395" mass="42179">MPLSQRRRPPPLVLLPRQTATPTVPAEAEDGEEGPESPDSVGTTPGPDSPDSPSTSPALNGEEEKEDGEKEGQEGDKEKAPASTAPDATTTTATQPSQTGSSSQISSPPHVTRPPSVVDDGGNPPNLALPLPSESPTTPTTTLTLPASPTSTALPGVGSGGASADTSPPQRTLPHDAHSKGLSKGAEAALVTLTVLGTIAVLVGLLFWLRKRRRAKQEDQMRQTEDGDTFGPNPGGLQAPEMVHSSHLTRTTTTTTNSLFAAAEYQRPETVSTDKARSRIPDPQPTPNPFADPPLNKAYDMLRGRPRSTTLTDRGSWIKNPFKDPVSERFDPFGELQEKARQERIKYMEEMQREQDYLGREESGAVDDEARKGSSVTVEGLGVLDRSGDSRGYPR</sequence>
<dbReference type="OrthoDB" id="3798694at2759"/>
<proteinExistence type="predicted"/>
<evidence type="ECO:0000256" key="2">
    <source>
        <dbReference type="SAM" id="Phobius"/>
    </source>
</evidence>
<dbReference type="RefSeq" id="XP_033656794.1">
    <property type="nucleotide sequence ID" value="XM_033799568.1"/>
</dbReference>
<feature type="region of interest" description="Disordered" evidence="1">
    <location>
        <begin position="352"/>
        <end position="395"/>
    </location>
</feature>
<feature type="region of interest" description="Disordered" evidence="1">
    <location>
        <begin position="266"/>
        <end position="334"/>
    </location>
</feature>
<feature type="compositionally biased region" description="Acidic residues" evidence="1">
    <location>
        <begin position="27"/>
        <end position="36"/>
    </location>
</feature>
<dbReference type="AlphaFoldDB" id="A0A6A6JSL4"/>
<name>A0A6A6JSL4_WESOR</name>
<dbReference type="GeneID" id="54552743"/>
<feature type="compositionally biased region" description="Pro residues" evidence="1">
    <location>
        <begin position="282"/>
        <end position="292"/>
    </location>
</feature>
<evidence type="ECO:0000313" key="4">
    <source>
        <dbReference type="Proteomes" id="UP000800097"/>
    </source>
</evidence>